<dbReference type="GO" id="GO:1990281">
    <property type="term" value="C:efflux pump complex"/>
    <property type="evidence" value="ECO:0007669"/>
    <property type="project" value="TreeGrafter"/>
</dbReference>
<evidence type="ECO:0000256" key="5">
    <source>
        <dbReference type="ARBA" id="ARBA00022692"/>
    </source>
</evidence>
<accession>A0A9D1NK74</accession>
<dbReference type="GO" id="GO:0015288">
    <property type="term" value="F:porin activity"/>
    <property type="evidence" value="ECO:0007669"/>
    <property type="project" value="TreeGrafter"/>
</dbReference>
<dbReference type="InterPro" id="IPR003423">
    <property type="entry name" value="OMP_efflux"/>
</dbReference>
<evidence type="ECO:0000256" key="6">
    <source>
        <dbReference type="ARBA" id="ARBA00023136"/>
    </source>
</evidence>
<dbReference type="InterPro" id="IPR051906">
    <property type="entry name" value="TolC-like"/>
</dbReference>
<feature type="coiled-coil region" evidence="8">
    <location>
        <begin position="402"/>
        <end position="461"/>
    </location>
</feature>
<gene>
    <name evidence="9" type="ORF">IAC75_05910</name>
</gene>
<dbReference type="SUPFAM" id="SSF56954">
    <property type="entry name" value="Outer membrane efflux proteins (OEP)"/>
    <property type="match status" value="1"/>
</dbReference>
<evidence type="ECO:0000256" key="7">
    <source>
        <dbReference type="ARBA" id="ARBA00023237"/>
    </source>
</evidence>
<dbReference type="Proteomes" id="UP000886812">
    <property type="component" value="Unassembled WGS sequence"/>
</dbReference>
<dbReference type="PANTHER" id="PTHR30026:SF23">
    <property type="entry name" value="TO APRF-PUTATIVE OUTER MEMBRANE EFFLUX PROTEIN OR SECRETED ALKALINE PHOSPHATASE-RELATED"/>
    <property type="match status" value="1"/>
</dbReference>
<evidence type="ECO:0000256" key="8">
    <source>
        <dbReference type="SAM" id="Coils"/>
    </source>
</evidence>
<proteinExistence type="inferred from homology"/>
<evidence type="ECO:0000256" key="1">
    <source>
        <dbReference type="ARBA" id="ARBA00004442"/>
    </source>
</evidence>
<comment type="caution">
    <text evidence="9">The sequence shown here is derived from an EMBL/GenBank/DDBJ whole genome shotgun (WGS) entry which is preliminary data.</text>
</comment>
<keyword evidence="6" id="KW-0472">Membrane</keyword>
<protein>
    <submittedName>
        <fullName evidence="9">TolC family protein</fullName>
    </submittedName>
</protein>
<dbReference type="PANTHER" id="PTHR30026">
    <property type="entry name" value="OUTER MEMBRANE PROTEIN TOLC"/>
    <property type="match status" value="1"/>
</dbReference>
<keyword evidence="3" id="KW-0813">Transport</keyword>
<keyword evidence="7" id="KW-0998">Cell outer membrane</keyword>
<sequence>MPMLFAAAVPVEAAADVPAAGESSAVAAAIAKRPHSAFDAPTITLEDVAKVVRTGPLLNLRDAIPRALRENLGLALSRTEKSIVEDTPDIAQAEFDPRFSFSSTYDTAGTTPYWKNDASRKSSQSWKSSAEISKKFSYGTQARIYGNFNRGFNLNSDPYAADSSVSAGVSLTQPLMKGFGEEVNLAPLVTARQNVLKSGLSLRKTTLDLIYDTEVAYWNLSASYALVSARLSSLRHAESVLEQTRKKRELQSATLEDILQAEAEVASRRVNLVSARQSVENQDDELRRLLGEKGDDADPVVYRVAPLSETAENRETRSFGEWISAVRAFDIDLQIQEINREQAALNRMLAEDDDRPELNLVVGAEASGQESSPLNAFRGVAGNDRRGYDFSVGIEFSVPIGFRESEARLRQAMKEQRSVEIETAQALQDAMFNARSAWRSLEAARERLTAAQVALKMQEESFKGQRARYSAGTATLTDVLSAQDSLDSARLEEIQAQLDLAVARAKAARLDGRILSDNGFTWESDEAF</sequence>
<comment type="subcellular location">
    <subcellularLocation>
        <location evidence="1">Cell outer membrane</location>
    </subcellularLocation>
</comment>
<organism evidence="9 10">
    <name type="scientific">Candidatus Spyradosoma merdigallinarum</name>
    <dbReference type="NCBI Taxonomy" id="2840950"/>
    <lineage>
        <taxon>Bacteria</taxon>
        <taxon>Pseudomonadati</taxon>
        <taxon>Verrucomicrobiota</taxon>
        <taxon>Opitutia</taxon>
        <taxon>Opitutia incertae sedis</taxon>
        <taxon>Candidatus Spyradosoma</taxon>
    </lineage>
</organism>
<evidence type="ECO:0000256" key="3">
    <source>
        <dbReference type="ARBA" id="ARBA00022448"/>
    </source>
</evidence>
<evidence type="ECO:0000256" key="4">
    <source>
        <dbReference type="ARBA" id="ARBA00022452"/>
    </source>
</evidence>
<keyword evidence="8" id="KW-0175">Coiled coil</keyword>
<dbReference type="GO" id="GO:0009279">
    <property type="term" value="C:cell outer membrane"/>
    <property type="evidence" value="ECO:0007669"/>
    <property type="project" value="UniProtKB-SubCell"/>
</dbReference>
<dbReference type="AlphaFoldDB" id="A0A9D1NK74"/>
<evidence type="ECO:0000313" key="10">
    <source>
        <dbReference type="Proteomes" id="UP000886812"/>
    </source>
</evidence>
<name>A0A9D1NK74_9BACT</name>
<dbReference type="GO" id="GO:0015562">
    <property type="term" value="F:efflux transmembrane transporter activity"/>
    <property type="evidence" value="ECO:0007669"/>
    <property type="project" value="InterPro"/>
</dbReference>
<reference evidence="9" key="1">
    <citation type="submission" date="2020-10" db="EMBL/GenBank/DDBJ databases">
        <authorList>
            <person name="Gilroy R."/>
        </authorList>
    </citation>
    <scope>NUCLEOTIDE SEQUENCE</scope>
    <source>
        <strain evidence="9">10669</strain>
    </source>
</reference>
<keyword evidence="4" id="KW-1134">Transmembrane beta strand</keyword>
<reference evidence="9" key="2">
    <citation type="journal article" date="2021" name="PeerJ">
        <title>Extensive microbial diversity within the chicken gut microbiome revealed by metagenomics and culture.</title>
        <authorList>
            <person name="Gilroy R."/>
            <person name="Ravi A."/>
            <person name="Getino M."/>
            <person name="Pursley I."/>
            <person name="Horton D.L."/>
            <person name="Alikhan N.F."/>
            <person name="Baker D."/>
            <person name="Gharbi K."/>
            <person name="Hall N."/>
            <person name="Watson M."/>
            <person name="Adriaenssens E.M."/>
            <person name="Foster-Nyarko E."/>
            <person name="Jarju S."/>
            <person name="Secka A."/>
            <person name="Antonio M."/>
            <person name="Oren A."/>
            <person name="Chaudhuri R.R."/>
            <person name="La Ragione R."/>
            <person name="Hildebrand F."/>
            <person name="Pallen M.J."/>
        </authorList>
    </citation>
    <scope>NUCLEOTIDE SEQUENCE</scope>
    <source>
        <strain evidence="9">10669</strain>
    </source>
</reference>
<dbReference type="EMBL" id="DVOG01000152">
    <property type="protein sequence ID" value="HIV04664.1"/>
    <property type="molecule type" value="Genomic_DNA"/>
</dbReference>
<dbReference type="Gene3D" id="1.20.1600.10">
    <property type="entry name" value="Outer membrane efflux proteins (OEP)"/>
    <property type="match status" value="1"/>
</dbReference>
<dbReference type="Pfam" id="PF02321">
    <property type="entry name" value="OEP"/>
    <property type="match status" value="2"/>
</dbReference>
<comment type="similarity">
    <text evidence="2">Belongs to the outer membrane factor (OMF) (TC 1.B.17) family.</text>
</comment>
<keyword evidence="5" id="KW-0812">Transmembrane</keyword>
<evidence type="ECO:0000313" key="9">
    <source>
        <dbReference type="EMBL" id="HIV04664.1"/>
    </source>
</evidence>
<evidence type="ECO:0000256" key="2">
    <source>
        <dbReference type="ARBA" id="ARBA00007613"/>
    </source>
</evidence>